<keyword evidence="2" id="KW-1133">Transmembrane helix</keyword>
<evidence type="ECO:0000256" key="2">
    <source>
        <dbReference type="SAM" id="Phobius"/>
    </source>
</evidence>
<feature type="region of interest" description="Disordered" evidence="1">
    <location>
        <begin position="34"/>
        <end position="61"/>
    </location>
</feature>
<organism evidence="3 4">
    <name type="scientific">Pseudoroseicyclus aestuarii</name>
    <dbReference type="NCBI Taxonomy" id="1795041"/>
    <lineage>
        <taxon>Bacteria</taxon>
        <taxon>Pseudomonadati</taxon>
        <taxon>Pseudomonadota</taxon>
        <taxon>Alphaproteobacteria</taxon>
        <taxon>Rhodobacterales</taxon>
        <taxon>Paracoccaceae</taxon>
        <taxon>Pseudoroseicyclus</taxon>
    </lineage>
</organism>
<sequence length="61" mass="6690">MNVLAVLIPVSVGLGLVGLAGFVWTMRAAQYDDAEGDRHRVLDERWDEAPRPPGQSDTSPR</sequence>
<dbReference type="Pfam" id="PF03597">
    <property type="entry name" value="FixS"/>
    <property type="match status" value="1"/>
</dbReference>
<keyword evidence="4" id="KW-1185">Reference proteome</keyword>
<gene>
    <name evidence="3" type="ORF">DFP88_104213</name>
</gene>
<name>A0A318T041_9RHOB</name>
<proteinExistence type="predicted"/>
<evidence type="ECO:0000256" key="1">
    <source>
        <dbReference type="SAM" id="MobiDB-lite"/>
    </source>
</evidence>
<feature type="transmembrane region" description="Helical" evidence="2">
    <location>
        <begin position="6"/>
        <end position="24"/>
    </location>
</feature>
<dbReference type="InterPro" id="IPR004714">
    <property type="entry name" value="Cyt_oxidase_maturation_cbb3"/>
</dbReference>
<comment type="caution">
    <text evidence="3">The sequence shown here is derived from an EMBL/GenBank/DDBJ whole genome shotgun (WGS) entry which is preliminary data.</text>
</comment>
<dbReference type="Proteomes" id="UP000248311">
    <property type="component" value="Unassembled WGS sequence"/>
</dbReference>
<keyword evidence="2" id="KW-0472">Membrane</keyword>
<accession>A0A318T041</accession>
<keyword evidence="2" id="KW-0812">Transmembrane</keyword>
<feature type="compositionally biased region" description="Basic and acidic residues" evidence="1">
    <location>
        <begin position="36"/>
        <end position="50"/>
    </location>
</feature>
<dbReference type="RefSeq" id="WP_110815124.1">
    <property type="nucleotide sequence ID" value="NZ_QJTE01000004.1"/>
</dbReference>
<evidence type="ECO:0000313" key="4">
    <source>
        <dbReference type="Proteomes" id="UP000248311"/>
    </source>
</evidence>
<evidence type="ECO:0000313" key="3">
    <source>
        <dbReference type="EMBL" id="PYE82457.1"/>
    </source>
</evidence>
<dbReference type="EMBL" id="QJTE01000004">
    <property type="protein sequence ID" value="PYE82457.1"/>
    <property type="molecule type" value="Genomic_DNA"/>
</dbReference>
<dbReference type="NCBIfam" id="TIGR00847">
    <property type="entry name" value="ccoS"/>
    <property type="match status" value="1"/>
</dbReference>
<protein>
    <submittedName>
        <fullName evidence="3">Cbb3-type cytochrome oxidase maturation protein</fullName>
    </submittedName>
</protein>
<dbReference type="OrthoDB" id="9802763at2"/>
<reference evidence="3 4" key="1">
    <citation type="submission" date="2018-06" db="EMBL/GenBank/DDBJ databases">
        <title>Genomic Encyclopedia of Type Strains, Phase III (KMG-III): the genomes of soil and plant-associated and newly described type strains.</title>
        <authorList>
            <person name="Whitman W."/>
        </authorList>
    </citation>
    <scope>NUCLEOTIDE SEQUENCE [LARGE SCALE GENOMIC DNA]</scope>
    <source>
        <strain evidence="3 4">CECT 9025</strain>
    </source>
</reference>
<dbReference type="AlphaFoldDB" id="A0A318T041"/>